<gene>
    <name evidence="2" type="ORF">LCGC14_1601360</name>
</gene>
<evidence type="ECO:0000259" key="1">
    <source>
        <dbReference type="Pfam" id="PF04321"/>
    </source>
</evidence>
<reference evidence="2" key="1">
    <citation type="journal article" date="2015" name="Nature">
        <title>Complex archaea that bridge the gap between prokaryotes and eukaryotes.</title>
        <authorList>
            <person name="Spang A."/>
            <person name="Saw J.H."/>
            <person name="Jorgensen S.L."/>
            <person name="Zaremba-Niedzwiedzka K."/>
            <person name="Martijn J."/>
            <person name="Lind A.E."/>
            <person name="van Eijk R."/>
            <person name="Schleper C."/>
            <person name="Guy L."/>
            <person name="Ettema T.J."/>
        </authorList>
    </citation>
    <scope>NUCLEOTIDE SEQUENCE</scope>
</reference>
<dbReference type="AlphaFoldDB" id="A0A0F9IXL7"/>
<dbReference type="Pfam" id="PF04321">
    <property type="entry name" value="RmlD_sub_bind"/>
    <property type="match status" value="1"/>
</dbReference>
<comment type="caution">
    <text evidence="2">The sequence shown here is derived from an EMBL/GenBank/DDBJ whole genome shotgun (WGS) entry which is preliminary data.</text>
</comment>
<dbReference type="SUPFAM" id="SSF51735">
    <property type="entry name" value="NAD(P)-binding Rossmann-fold domains"/>
    <property type="match status" value="1"/>
</dbReference>
<sequence length="87" mass="9175">MKLTIFGASGMLGTALVPRLAAELATPSHNGCDISNAQRLRQYMMSVEVPDIVINCAGAIPLAGCSAERHDRIRPAGVQGRLRSCAP</sequence>
<dbReference type="Gene3D" id="3.40.50.720">
    <property type="entry name" value="NAD(P)-binding Rossmann-like Domain"/>
    <property type="match status" value="1"/>
</dbReference>
<organism evidence="2">
    <name type="scientific">marine sediment metagenome</name>
    <dbReference type="NCBI Taxonomy" id="412755"/>
    <lineage>
        <taxon>unclassified sequences</taxon>
        <taxon>metagenomes</taxon>
        <taxon>ecological metagenomes</taxon>
    </lineage>
</organism>
<accession>A0A0F9IXL7</accession>
<dbReference type="EMBL" id="LAZR01012845">
    <property type="protein sequence ID" value="KKM24809.1"/>
    <property type="molecule type" value="Genomic_DNA"/>
</dbReference>
<dbReference type="InterPro" id="IPR029903">
    <property type="entry name" value="RmlD-like-bd"/>
</dbReference>
<feature type="domain" description="RmlD-like substrate binding" evidence="1">
    <location>
        <begin position="1"/>
        <end position="58"/>
    </location>
</feature>
<protein>
    <recommendedName>
        <fullName evidence="1">RmlD-like substrate binding domain-containing protein</fullName>
    </recommendedName>
</protein>
<name>A0A0F9IXL7_9ZZZZ</name>
<proteinExistence type="predicted"/>
<evidence type="ECO:0000313" key="2">
    <source>
        <dbReference type="EMBL" id="KKM24809.1"/>
    </source>
</evidence>
<dbReference type="InterPro" id="IPR036291">
    <property type="entry name" value="NAD(P)-bd_dom_sf"/>
</dbReference>